<protein>
    <submittedName>
        <fullName evidence="4">Protein CURVATURE THYLAKOID 1D, chloroplastic</fullName>
    </submittedName>
</protein>
<feature type="domain" description="Cyanobacterial aminoacyl-tRNA synthetase CAAD" evidence="3">
    <location>
        <begin position="208"/>
        <end position="262"/>
    </location>
</feature>
<reference evidence="4 5" key="1">
    <citation type="journal article" date="2018" name="Nat. Genet.">
        <title>Extensive intraspecific gene order and gene structural variations between Mo17 and other maize genomes.</title>
        <authorList>
            <person name="Sun S."/>
            <person name="Zhou Y."/>
            <person name="Chen J."/>
            <person name="Shi J."/>
            <person name="Zhao H."/>
            <person name="Zhao H."/>
            <person name="Song W."/>
            <person name="Zhang M."/>
            <person name="Cui Y."/>
            <person name="Dong X."/>
            <person name="Liu H."/>
            <person name="Ma X."/>
            <person name="Jiao Y."/>
            <person name="Wang B."/>
            <person name="Wei X."/>
            <person name="Stein J.C."/>
            <person name="Glaubitz J.C."/>
            <person name="Lu F."/>
            <person name="Yu G."/>
            <person name="Liang C."/>
            <person name="Fengler K."/>
            <person name="Li B."/>
            <person name="Rafalski A."/>
            <person name="Schnable P.S."/>
            <person name="Ware D.H."/>
            <person name="Buckler E.S."/>
            <person name="Lai J."/>
        </authorList>
    </citation>
    <scope>NUCLEOTIDE SEQUENCE [LARGE SCALE GENOMIC DNA]</scope>
    <source>
        <strain evidence="5">cv. Missouri 17</strain>
        <tissue evidence="4">Seedling</tissue>
    </source>
</reference>
<organism evidence="4 5">
    <name type="scientific">Zea mays</name>
    <name type="common">Maize</name>
    <dbReference type="NCBI Taxonomy" id="4577"/>
    <lineage>
        <taxon>Eukaryota</taxon>
        <taxon>Viridiplantae</taxon>
        <taxon>Streptophyta</taxon>
        <taxon>Embryophyta</taxon>
        <taxon>Tracheophyta</taxon>
        <taxon>Spermatophyta</taxon>
        <taxon>Magnoliopsida</taxon>
        <taxon>Liliopsida</taxon>
        <taxon>Poales</taxon>
        <taxon>Poaceae</taxon>
        <taxon>PACMAD clade</taxon>
        <taxon>Panicoideae</taxon>
        <taxon>Andropogonodae</taxon>
        <taxon>Andropogoneae</taxon>
        <taxon>Tripsacinae</taxon>
        <taxon>Zea</taxon>
    </lineage>
</organism>
<accession>A0A3L6F199</accession>
<dbReference type="Proteomes" id="UP000251960">
    <property type="component" value="Chromosome 4"/>
</dbReference>
<comment type="subcellular location">
    <subcellularLocation>
        <location evidence="1">Membrane</location>
        <topology evidence="1">Multi-pass membrane protein</topology>
    </subcellularLocation>
</comment>
<feature type="region of interest" description="Disordered" evidence="2">
    <location>
        <begin position="152"/>
        <end position="194"/>
    </location>
</feature>
<gene>
    <name evidence="4" type="primary">CURT1D_1</name>
    <name evidence="4" type="ORF">Zm00014a_028531</name>
</gene>
<dbReference type="PANTHER" id="PTHR31110:SF2">
    <property type="entry name" value="PESTICIDAL CRYSTAL CRY8BA PROTEIN"/>
    <property type="match status" value="1"/>
</dbReference>
<dbReference type="Pfam" id="PF14159">
    <property type="entry name" value="CAAD"/>
    <property type="match status" value="1"/>
</dbReference>
<name>A0A3L6F199_MAIZE</name>
<dbReference type="PANTHER" id="PTHR31110">
    <property type="entry name" value="PESTICIDAL CRYSTAL CRY8BA PROTEIN"/>
    <property type="match status" value="1"/>
</dbReference>
<feature type="region of interest" description="Disordered" evidence="2">
    <location>
        <begin position="1"/>
        <end position="28"/>
    </location>
</feature>
<evidence type="ECO:0000256" key="1">
    <source>
        <dbReference type="ARBA" id="ARBA00004141"/>
    </source>
</evidence>
<evidence type="ECO:0000313" key="5">
    <source>
        <dbReference type="Proteomes" id="UP000251960"/>
    </source>
</evidence>
<evidence type="ECO:0000256" key="2">
    <source>
        <dbReference type="SAM" id="MobiDB-lite"/>
    </source>
</evidence>
<dbReference type="AlphaFoldDB" id="A0A3L6F199"/>
<evidence type="ECO:0000259" key="3">
    <source>
        <dbReference type="Pfam" id="PF14159"/>
    </source>
</evidence>
<dbReference type="EMBL" id="NCVQ01000005">
    <property type="protein sequence ID" value="PWZ26643.1"/>
    <property type="molecule type" value="Genomic_DNA"/>
</dbReference>
<comment type="caution">
    <text evidence="4">The sequence shown here is derived from an EMBL/GenBank/DDBJ whole genome shotgun (WGS) entry which is preliminary data.</text>
</comment>
<evidence type="ECO:0000313" key="4">
    <source>
        <dbReference type="EMBL" id="PWZ26643.1"/>
    </source>
</evidence>
<feature type="compositionally biased region" description="Low complexity" evidence="2">
    <location>
        <begin position="172"/>
        <end position="190"/>
    </location>
</feature>
<dbReference type="ExpressionAtlas" id="A0A3L6F199">
    <property type="expression patterns" value="baseline and differential"/>
</dbReference>
<proteinExistence type="predicted"/>
<dbReference type="GO" id="GO:0016020">
    <property type="term" value="C:membrane"/>
    <property type="evidence" value="ECO:0007669"/>
    <property type="project" value="UniProtKB-SubCell"/>
</dbReference>
<sequence>MHEESARPPKSTGPRRPPRSLPGGGAVGCRTNCPVLRSGVQRQRATSTLILRFAAHRDTSKPNQAGVQVSTERGEQREREIMELCVSTTASVRATAAPISFAPPRRGASASTALPLHRRIPTRGWCCASAAVPDPAPSEELASASYTVVVADKPDSPADDKVDEVSAAPSGSAEAPVAEPVSSEASPSPSTDDGGLDEILSKLNIEVTPILILTGSGAFVALWILSSVVSAVDSVPLLPKLLELVGTGYSIWFTARHLLFKAIADVEKAVIESMEKQYADVLAPPKDCVAPKKFGLKVVQKLTKRNSTVPYTVPEDLGILLNTLKRLLDVLRPRIESHLKSWSSCIPNGGNSAAIGEKLSEVTVTLRAKFRNYMQAVVEKLSENTRMQNTTKLKKIIQDSKELVLESDIRTRMQALKDQLIQAINHVHKVSEVHVFVAICRGFWDRMGQVLDDTFASQLQQLLGNTIPPKDLEPPRSVVEVRSILCKDAPRQKNSSFYY</sequence>
<feature type="compositionally biased region" description="Basic and acidic residues" evidence="2">
    <location>
        <begin position="152"/>
        <end position="164"/>
    </location>
</feature>
<dbReference type="InterPro" id="IPR025564">
    <property type="entry name" value="CAAD_dom"/>
</dbReference>